<accession>A0AA43ZRV9</accession>
<dbReference type="PIRSF" id="PIRSF001563">
    <property type="entry name" value="Folylpolyglu_synth"/>
    <property type="match status" value="1"/>
</dbReference>
<keyword evidence="6 11" id="KW-0547">Nucleotide-binding</keyword>
<dbReference type="GO" id="GO:0008841">
    <property type="term" value="F:dihydrofolate synthase activity"/>
    <property type="evidence" value="ECO:0007669"/>
    <property type="project" value="TreeGrafter"/>
</dbReference>
<dbReference type="GO" id="GO:0005524">
    <property type="term" value="F:ATP binding"/>
    <property type="evidence" value="ECO:0007669"/>
    <property type="project" value="UniProtKB-KW"/>
</dbReference>
<sequence length="447" mass="49911">MFFCGQIEKCEGNYEMDYEVLSEMLPLGRQGEMVLGLQTTKDLMEVLGDPQDKVPIIHVAGTNGKGSTSKIMATILQEAGYKVGLYTSPSLYEFNDRIRINNENISDEDIMEFAVDIRNHVLNTNLYFTEFELYTALAWMAFDKYEVDVAIIETGIGGRLDATNIIQSPLVSVITKLAYDHQDVLGDTIEEIAGEKAGIMKPGSPVVYYPSEEAAVDVIVARAEELGSSKRTVDIDALEYKLNNNRTQDFVYKGETYTIQLLEAHQIYNSCIAIEVMNTLNDLGGWSISKKAVKAGLEKTVWEGRFEWVHENPDIIIDGSHNIDGVTGLTENLLRYFPGQPRIGIVGMLGDKEFKPALSVIAPHFDLILTVQPDSDRALSSDDMKQVIIDMGFLPEEKIISLGKDYRKALETALEKTETDMEDAMICVFGSFYYVGDVRQLILQSKG</sequence>
<keyword evidence="15" id="KW-1185">Reference proteome</keyword>
<dbReference type="InterPro" id="IPR013221">
    <property type="entry name" value="Mur_ligase_cen"/>
</dbReference>
<gene>
    <name evidence="14" type="ORF">Q4F26_02305</name>
</gene>
<name>A0AA43ZRV9_9LACT</name>
<evidence type="ECO:0000256" key="8">
    <source>
        <dbReference type="ARBA" id="ARBA00022842"/>
    </source>
</evidence>
<dbReference type="Pfam" id="PF02875">
    <property type="entry name" value="Mur_ligase_C"/>
    <property type="match status" value="1"/>
</dbReference>
<dbReference type="InterPro" id="IPR001645">
    <property type="entry name" value="Folylpolyglutamate_synth"/>
</dbReference>
<evidence type="ECO:0000256" key="2">
    <source>
        <dbReference type="ARBA" id="ARBA00008276"/>
    </source>
</evidence>
<dbReference type="PROSITE" id="PS01012">
    <property type="entry name" value="FOLYLPOLYGLU_SYNT_2"/>
    <property type="match status" value="1"/>
</dbReference>
<dbReference type="Pfam" id="PF08245">
    <property type="entry name" value="Mur_ligase_M"/>
    <property type="match status" value="1"/>
</dbReference>
<dbReference type="PROSITE" id="PS01011">
    <property type="entry name" value="FOLYLPOLYGLU_SYNT_1"/>
    <property type="match status" value="1"/>
</dbReference>
<keyword evidence="4 11" id="KW-0436">Ligase</keyword>
<evidence type="ECO:0000256" key="9">
    <source>
        <dbReference type="ARBA" id="ARBA00030592"/>
    </source>
</evidence>
<comment type="similarity">
    <text evidence="2 11">Belongs to the folylpolyglutamate synthase family.</text>
</comment>
<evidence type="ECO:0000256" key="1">
    <source>
        <dbReference type="ARBA" id="ARBA00001946"/>
    </source>
</evidence>
<dbReference type="GO" id="GO:0005737">
    <property type="term" value="C:cytoplasm"/>
    <property type="evidence" value="ECO:0007669"/>
    <property type="project" value="TreeGrafter"/>
</dbReference>
<proteinExistence type="inferred from homology"/>
<feature type="domain" description="Mur ligase C-terminal" evidence="12">
    <location>
        <begin position="304"/>
        <end position="432"/>
    </location>
</feature>
<comment type="cofactor">
    <cofactor evidence="1">
        <name>Mg(2+)</name>
        <dbReference type="ChEBI" id="CHEBI:18420"/>
    </cofactor>
</comment>
<dbReference type="NCBIfam" id="TIGR01499">
    <property type="entry name" value="folC"/>
    <property type="match status" value="1"/>
</dbReference>
<feature type="domain" description="Mur ligase central" evidence="13">
    <location>
        <begin position="59"/>
        <end position="276"/>
    </location>
</feature>
<dbReference type="InterPro" id="IPR004101">
    <property type="entry name" value="Mur_ligase_C"/>
</dbReference>
<dbReference type="EC" id="6.3.2.17" evidence="3"/>
<evidence type="ECO:0000313" key="15">
    <source>
        <dbReference type="Proteomes" id="UP001171751"/>
    </source>
</evidence>
<dbReference type="Proteomes" id="UP001171751">
    <property type="component" value="Unassembled WGS sequence"/>
</dbReference>
<evidence type="ECO:0000313" key="14">
    <source>
        <dbReference type="EMBL" id="MDO5457154.1"/>
    </source>
</evidence>
<protein>
    <recommendedName>
        <fullName evidence="3">tetrahydrofolate synthase</fullName>
        <ecNumber evidence="3">6.3.2.17</ecNumber>
    </recommendedName>
    <alternativeName>
        <fullName evidence="9">Tetrahydrofolylpolyglutamate synthase</fullName>
    </alternativeName>
</protein>
<comment type="catalytic activity">
    <reaction evidence="10">
        <text>(6S)-5,6,7,8-tetrahydrofolyl-(gamma-L-Glu)(n) + L-glutamate + ATP = (6S)-5,6,7,8-tetrahydrofolyl-(gamma-L-Glu)(n+1) + ADP + phosphate + H(+)</text>
        <dbReference type="Rhea" id="RHEA:10580"/>
        <dbReference type="Rhea" id="RHEA-COMP:14738"/>
        <dbReference type="Rhea" id="RHEA-COMP:14740"/>
        <dbReference type="ChEBI" id="CHEBI:15378"/>
        <dbReference type="ChEBI" id="CHEBI:29985"/>
        <dbReference type="ChEBI" id="CHEBI:30616"/>
        <dbReference type="ChEBI" id="CHEBI:43474"/>
        <dbReference type="ChEBI" id="CHEBI:141005"/>
        <dbReference type="ChEBI" id="CHEBI:456216"/>
        <dbReference type="EC" id="6.3.2.17"/>
    </reaction>
</comment>
<dbReference type="GO" id="GO:0004326">
    <property type="term" value="F:tetrahydrofolylpolyglutamate synthase activity"/>
    <property type="evidence" value="ECO:0007669"/>
    <property type="project" value="UniProtKB-EC"/>
</dbReference>
<organism evidence="14 15">
    <name type="scientific">Atopococcus tabaci</name>
    <dbReference type="NCBI Taxonomy" id="269774"/>
    <lineage>
        <taxon>Bacteria</taxon>
        <taxon>Bacillati</taxon>
        <taxon>Bacillota</taxon>
        <taxon>Bacilli</taxon>
        <taxon>Lactobacillales</taxon>
        <taxon>Carnobacteriaceae</taxon>
        <taxon>Atopococcus</taxon>
    </lineage>
</organism>
<dbReference type="InterPro" id="IPR036615">
    <property type="entry name" value="Mur_ligase_C_dom_sf"/>
</dbReference>
<dbReference type="EMBL" id="JAUNQW010000006">
    <property type="protein sequence ID" value="MDO5457154.1"/>
    <property type="molecule type" value="Genomic_DNA"/>
</dbReference>
<evidence type="ECO:0000259" key="13">
    <source>
        <dbReference type="Pfam" id="PF08245"/>
    </source>
</evidence>
<evidence type="ECO:0000259" key="12">
    <source>
        <dbReference type="Pfam" id="PF02875"/>
    </source>
</evidence>
<dbReference type="SUPFAM" id="SSF53244">
    <property type="entry name" value="MurD-like peptide ligases, peptide-binding domain"/>
    <property type="match status" value="1"/>
</dbReference>
<dbReference type="AlphaFoldDB" id="A0AA43ZRV9"/>
<dbReference type="PANTHER" id="PTHR11136">
    <property type="entry name" value="FOLYLPOLYGLUTAMATE SYNTHASE-RELATED"/>
    <property type="match status" value="1"/>
</dbReference>
<dbReference type="Gene3D" id="3.40.1190.10">
    <property type="entry name" value="Mur-like, catalytic domain"/>
    <property type="match status" value="1"/>
</dbReference>
<dbReference type="FunFam" id="3.40.1190.10:FF:000011">
    <property type="entry name" value="Folylpolyglutamate synthase/dihydrofolate synthase"/>
    <property type="match status" value="1"/>
</dbReference>
<keyword evidence="8" id="KW-0460">Magnesium</keyword>
<keyword evidence="5" id="KW-0479">Metal-binding</keyword>
<dbReference type="PANTHER" id="PTHR11136:SF0">
    <property type="entry name" value="DIHYDROFOLATE SYNTHETASE-RELATED"/>
    <property type="match status" value="1"/>
</dbReference>
<evidence type="ECO:0000256" key="7">
    <source>
        <dbReference type="ARBA" id="ARBA00022840"/>
    </source>
</evidence>
<dbReference type="InterPro" id="IPR018109">
    <property type="entry name" value="Folylpolyglutamate_synth_CS"/>
</dbReference>
<evidence type="ECO:0000256" key="10">
    <source>
        <dbReference type="ARBA" id="ARBA00047493"/>
    </source>
</evidence>
<dbReference type="Gene3D" id="3.90.190.20">
    <property type="entry name" value="Mur ligase, C-terminal domain"/>
    <property type="match status" value="1"/>
</dbReference>
<evidence type="ECO:0000256" key="11">
    <source>
        <dbReference type="PIRNR" id="PIRNR001563"/>
    </source>
</evidence>
<dbReference type="InterPro" id="IPR036565">
    <property type="entry name" value="Mur-like_cat_sf"/>
</dbReference>
<reference evidence="14" key="1">
    <citation type="submission" date="2023-07" db="EMBL/GenBank/DDBJ databases">
        <title>Between Cages and Wild: Unraveling the Impact of Captivity on Animal Microbiomes and Antimicrobial Resistance.</title>
        <authorList>
            <person name="Schmartz G.P."/>
            <person name="Rehner J."/>
            <person name="Schuff M.J."/>
            <person name="Becker S.L."/>
            <person name="Kravczyk M."/>
            <person name="Gurevich A."/>
            <person name="Francke R."/>
            <person name="Mueller R."/>
            <person name="Keller V."/>
            <person name="Keller A."/>
        </authorList>
    </citation>
    <scope>NUCLEOTIDE SEQUENCE</scope>
    <source>
        <strain evidence="14">S39M_St_73</strain>
    </source>
</reference>
<evidence type="ECO:0000256" key="3">
    <source>
        <dbReference type="ARBA" id="ARBA00013025"/>
    </source>
</evidence>
<evidence type="ECO:0000256" key="5">
    <source>
        <dbReference type="ARBA" id="ARBA00022723"/>
    </source>
</evidence>
<evidence type="ECO:0000256" key="6">
    <source>
        <dbReference type="ARBA" id="ARBA00022741"/>
    </source>
</evidence>
<dbReference type="SUPFAM" id="SSF53623">
    <property type="entry name" value="MurD-like peptide ligases, catalytic domain"/>
    <property type="match status" value="1"/>
</dbReference>
<evidence type="ECO:0000256" key="4">
    <source>
        <dbReference type="ARBA" id="ARBA00022598"/>
    </source>
</evidence>
<comment type="caution">
    <text evidence="14">The sequence shown here is derived from an EMBL/GenBank/DDBJ whole genome shotgun (WGS) entry which is preliminary data.</text>
</comment>
<keyword evidence="7 11" id="KW-0067">ATP-binding</keyword>
<dbReference type="GO" id="GO:0046872">
    <property type="term" value="F:metal ion binding"/>
    <property type="evidence" value="ECO:0007669"/>
    <property type="project" value="UniProtKB-KW"/>
</dbReference>